<accession>A0ACC1IEL4</accession>
<evidence type="ECO:0000313" key="1">
    <source>
        <dbReference type="EMBL" id="KAJ1891618.1"/>
    </source>
</evidence>
<sequence length="467" mass="51359">MLSSARTFSKQVLSHRTQIQHQTKSQLRNQQHPSRPKDQQQSICHDDDLTTATTAATATKHQVLEKMRLENRERKKRWRQVNEERNKDNDLRCRVTKRANQLYGAQASEAKEKWIGEEFGRRQQRRKEKEVRKRPSSPEELMVVGEKRMKCDERVDGILGAVSLGGFAGYAGVPAHQARAAYGFWKSTVEHQALEASAAPVRARCGLGKEQQQQRVLSRHGSPAAEQQQQQQHGVCRPPKELVICDRQQQQVLPSLTLPPLSSIVPEECLLLPLSAPSHHISSSGGGGSGSGTSNPTPVANAHWQQQHLLGSNPPPHMATPIFSNALLSEENLSLAAAAETLTTTSNGIGGRRPLSDKFFTTRVRSSSPPDHHSFYMPPMQPVQQRHLRPWEDDDTDHPVLSRSSTLVLPPLTTGSSASPRCIDDYEMNGLSEAAFSLMTLSSAANSAGAGSSSHSSSSASLTLGHY</sequence>
<name>A0ACC1IEL4_9FUNG</name>
<keyword evidence="2" id="KW-1185">Reference proteome</keyword>
<dbReference type="Proteomes" id="UP001150581">
    <property type="component" value="Unassembled WGS sequence"/>
</dbReference>
<protein>
    <submittedName>
        <fullName evidence="1">Uncharacterized protein</fullName>
    </submittedName>
</protein>
<comment type="caution">
    <text evidence="1">The sequence shown here is derived from an EMBL/GenBank/DDBJ whole genome shotgun (WGS) entry which is preliminary data.</text>
</comment>
<organism evidence="1 2">
    <name type="scientific">Kickxella alabastrina</name>
    <dbReference type="NCBI Taxonomy" id="61397"/>
    <lineage>
        <taxon>Eukaryota</taxon>
        <taxon>Fungi</taxon>
        <taxon>Fungi incertae sedis</taxon>
        <taxon>Zoopagomycota</taxon>
        <taxon>Kickxellomycotina</taxon>
        <taxon>Kickxellomycetes</taxon>
        <taxon>Kickxellales</taxon>
        <taxon>Kickxellaceae</taxon>
        <taxon>Kickxella</taxon>
    </lineage>
</organism>
<gene>
    <name evidence="1" type="ORF">LPJ66_006818</name>
</gene>
<evidence type="ECO:0000313" key="2">
    <source>
        <dbReference type="Proteomes" id="UP001150581"/>
    </source>
</evidence>
<proteinExistence type="predicted"/>
<dbReference type="EMBL" id="JANBPG010001129">
    <property type="protein sequence ID" value="KAJ1891618.1"/>
    <property type="molecule type" value="Genomic_DNA"/>
</dbReference>
<reference evidence="1" key="1">
    <citation type="submission" date="2022-07" db="EMBL/GenBank/DDBJ databases">
        <title>Phylogenomic reconstructions and comparative analyses of Kickxellomycotina fungi.</title>
        <authorList>
            <person name="Reynolds N.K."/>
            <person name="Stajich J.E."/>
            <person name="Barry K."/>
            <person name="Grigoriev I.V."/>
            <person name="Crous P."/>
            <person name="Smith M.E."/>
        </authorList>
    </citation>
    <scope>NUCLEOTIDE SEQUENCE</scope>
    <source>
        <strain evidence="1">Benny 63K</strain>
    </source>
</reference>